<dbReference type="OrthoDB" id="9796422at2"/>
<dbReference type="InterPro" id="IPR020568">
    <property type="entry name" value="Ribosomal_Su5_D2-typ_SF"/>
</dbReference>
<keyword evidence="9" id="KW-1185">Reference proteome</keyword>
<dbReference type="PANTHER" id="PTHR33992:SF1">
    <property type="entry name" value="RIBONUCLEASE P PROTEIN COMPONENT"/>
    <property type="match status" value="1"/>
</dbReference>
<dbReference type="EC" id="3.1.26.5" evidence="6 7"/>
<evidence type="ECO:0000313" key="9">
    <source>
        <dbReference type="Proteomes" id="UP000294599"/>
    </source>
</evidence>
<keyword evidence="4 6" id="KW-0378">Hydrolase</keyword>
<evidence type="ECO:0000256" key="5">
    <source>
        <dbReference type="ARBA" id="ARBA00022884"/>
    </source>
</evidence>
<dbReference type="Pfam" id="PF00825">
    <property type="entry name" value="Ribonuclease_P"/>
    <property type="match status" value="1"/>
</dbReference>
<evidence type="ECO:0000256" key="3">
    <source>
        <dbReference type="ARBA" id="ARBA00022759"/>
    </source>
</evidence>
<dbReference type="NCBIfam" id="TIGR00188">
    <property type="entry name" value="rnpA"/>
    <property type="match status" value="1"/>
</dbReference>
<gene>
    <name evidence="6" type="primary">rnpA</name>
    <name evidence="8" type="ORF">EDC25_12742</name>
</gene>
<comment type="subunit">
    <text evidence="6">Consists of a catalytic RNA component (M1 or rnpB) and a protein subunit.</text>
</comment>
<dbReference type="InterPro" id="IPR000100">
    <property type="entry name" value="RNase_P"/>
</dbReference>
<comment type="caution">
    <text evidence="8">The sequence shown here is derived from an EMBL/GenBank/DDBJ whole genome shotgun (WGS) entry which is preliminary data.</text>
</comment>
<dbReference type="EMBL" id="SMAF01000027">
    <property type="protein sequence ID" value="TCS93546.1"/>
    <property type="molecule type" value="Genomic_DNA"/>
</dbReference>
<reference evidence="8 9" key="1">
    <citation type="submission" date="2019-03" db="EMBL/GenBank/DDBJ databases">
        <title>Genomic Encyclopedia of Type Strains, Phase IV (KMG-IV): sequencing the most valuable type-strain genomes for metagenomic binning, comparative biology and taxonomic classification.</title>
        <authorList>
            <person name="Goeker M."/>
        </authorList>
    </citation>
    <scope>NUCLEOTIDE SEQUENCE [LARGE SCALE GENOMIC DNA]</scope>
    <source>
        <strain evidence="8 9">DSM 21944</strain>
    </source>
</reference>
<comment type="catalytic activity">
    <reaction evidence="6">
        <text>Endonucleolytic cleavage of RNA, removing 5'-extranucleotides from tRNA precursor.</text>
        <dbReference type="EC" id="3.1.26.5"/>
    </reaction>
</comment>
<comment type="function">
    <text evidence="6">RNaseP catalyzes the removal of the 5'-leader sequence from pre-tRNA to produce the mature 5'-terminus. It can also cleave other RNA substrates such as 4.5S RNA. The protein component plays an auxiliary but essential role in vivo by binding to the 5'-leader sequence and broadening the substrate specificity of the ribozyme.</text>
</comment>
<dbReference type="GO" id="GO:0001682">
    <property type="term" value="P:tRNA 5'-leader removal"/>
    <property type="evidence" value="ECO:0007669"/>
    <property type="project" value="UniProtKB-UniRule"/>
</dbReference>
<dbReference type="GO" id="GO:0000049">
    <property type="term" value="F:tRNA binding"/>
    <property type="evidence" value="ECO:0007669"/>
    <property type="project" value="UniProtKB-UniRule"/>
</dbReference>
<protein>
    <recommendedName>
        <fullName evidence="6 7">Ribonuclease P protein component</fullName>
        <shortName evidence="6">RNase P protein</shortName>
        <shortName evidence="6">RNaseP protein</shortName>
        <ecNumber evidence="6 7">3.1.26.5</ecNumber>
    </recommendedName>
    <alternativeName>
        <fullName evidence="6">Protein C5</fullName>
    </alternativeName>
</protein>
<dbReference type="Gene3D" id="3.30.230.10">
    <property type="match status" value="1"/>
</dbReference>
<keyword evidence="3 6" id="KW-0255">Endonuclease</keyword>
<organism evidence="8 9">
    <name type="scientific">Pseudofulvimonas gallinarii</name>
    <dbReference type="NCBI Taxonomy" id="634155"/>
    <lineage>
        <taxon>Bacteria</taxon>
        <taxon>Pseudomonadati</taxon>
        <taxon>Pseudomonadota</taxon>
        <taxon>Gammaproteobacteria</taxon>
        <taxon>Lysobacterales</taxon>
        <taxon>Rhodanobacteraceae</taxon>
        <taxon>Pseudofulvimonas</taxon>
    </lineage>
</organism>
<accession>A0A4R3L7R8</accession>
<dbReference type="GO" id="GO:0030677">
    <property type="term" value="C:ribonuclease P complex"/>
    <property type="evidence" value="ECO:0007669"/>
    <property type="project" value="TreeGrafter"/>
</dbReference>
<dbReference type="HAMAP" id="MF_00227">
    <property type="entry name" value="RNase_P"/>
    <property type="match status" value="1"/>
</dbReference>
<dbReference type="SUPFAM" id="SSF54211">
    <property type="entry name" value="Ribosomal protein S5 domain 2-like"/>
    <property type="match status" value="1"/>
</dbReference>
<dbReference type="InterPro" id="IPR014721">
    <property type="entry name" value="Ribsml_uS5_D2-typ_fold_subgr"/>
</dbReference>
<dbReference type="RefSeq" id="WP_123521455.1">
    <property type="nucleotide sequence ID" value="NZ_JBHLWF010000032.1"/>
</dbReference>
<name>A0A4R3L7R8_9GAMM</name>
<evidence type="ECO:0000256" key="6">
    <source>
        <dbReference type="HAMAP-Rule" id="MF_00227"/>
    </source>
</evidence>
<evidence type="ECO:0000256" key="2">
    <source>
        <dbReference type="ARBA" id="ARBA00022722"/>
    </source>
</evidence>
<dbReference type="GO" id="GO:0004526">
    <property type="term" value="F:ribonuclease P activity"/>
    <property type="evidence" value="ECO:0007669"/>
    <property type="project" value="UniProtKB-UniRule"/>
</dbReference>
<proteinExistence type="inferred from homology"/>
<evidence type="ECO:0000256" key="7">
    <source>
        <dbReference type="NCBIfam" id="TIGR00188"/>
    </source>
</evidence>
<evidence type="ECO:0000256" key="4">
    <source>
        <dbReference type="ARBA" id="ARBA00022801"/>
    </source>
</evidence>
<sequence>MRAAKTTRASVLSGKAAFDRVFVARLKRNSRYFRFHFAASELDHARLGMAVSRRVDKRSVVRNRLRRQIRQSFRLAMATLPNLDIVVNAKPEAAQAPRGEVWRDLLDAWPRLRA</sequence>
<comment type="similarity">
    <text evidence="6">Belongs to the RnpA family.</text>
</comment>
<evidence type="ECO:0000256" key="1">
    <source>
        <dbReference type="ARBA" id="ARBA00022694"/>
    </source>
</evidence>
<dbReference type="Proteomes" id="UP000294599">
    <property type="component" value="Unassembled WGS sequence"/>
</dbReference>
<evidence type="ECO:0000313" key="8">
    <source>
        <dbReference type="EMBL" id="TCS93546.1"/>
    </source>
</evidence>
<dbReference type="PANTHER" id="PTHR33992">
    <property type="entry name" value="RIBONUCLEASE P PROTEIN COMPONENT"/>
    <property type="match status" value="1"/>
</dbReference>
<dbReference type="GO" id="GO:0042781">
    <property type="term" value="F:3'-tRNA processing endoribonuclease activity"/>
    <property type="evidence" value="ECO:0007669"/>
    <property type="project" value="TreeGrafter"/>
</dbReference>
<keyword evidence="5 6" id="KW-0694">RNA-binding</keyword>
<keyword evidence="2 6" id="KW-0540">Nuclease</keyword>
<keyword evidence="1 6" id="KW-0819">tRNA processing</keyword>
<dbReference type="AlphaFoldDB" id="A0A4R3L7R8"/>